<dbReference type="EC" id="6.2.1.1" evidence="1"/>
<protein>
    <recommendedName>
        <fullName evidence="1">acetate--CoA ligase</fullName>
        <ecNumber evidence="1">6.2.1.1</ecNumber>
    </recommendedName>
</protein>
<organism evidence="3 4">
    <name type="scientific">Goodea atripinnis</name>
    <dbReference type="NCBI Taxonomy" id="208336"/>
    <lineage>
        <taxon>Eukaryota</taxon>
        <taxon>Metazoa</taxon>
        <taxon>Chordata</taxon>
        <taxon>Craniata</taxon>
        <taxon>Vertebrata</taxon>
        <taxon>Euteleostomi</taxon>
        <taxon>Actinopterygii</taxon>
        <taxon>Neopterygii</taxon>
        <taxon>Teleostei</taxon>
        <taxon>Neoteleostei</taxon>
        <taxon>Acanthomorphata</taxon>
        <taxon>Ovalentaria</taxon>
        <taxon>Atherinomorphae</taxon>
        <taxon>Cyprinodontiformes</taxon>
        <taxon>Goodeidae</taxon>
        <taxon>Goodea</taxon>
    </lineage>
</organism>
<evidence type="ECO:0000313" key="3">
    <source>
        <dbReference type="EMBL" id="MEQ2176617.1"/>
    </source>
</evidence>
<evidence type="ECO:0000313" key="4">
    <source>
        <dbReference type="Proteomes" id="UP001476798"/>
    </source>
</evidence>
<dbReference type="PANTHER" id="PTHR24095:SF14">
    <property type="entry name" value="ACETYL-COENZYME A SYNTHETASE 1"/>
    <property type="match status" value="1"/>
</dbReference>
<dbReference type="InterPro" id="IPR042099">
    <property type="entry name" value="ANL_N_sf"/>
</dbReference>
<proteinExistence type="predicted"/>
<dbReference type="Pfam" id="PF00501">
    <property type="entry name" value="AMP-binding"/>
    <property type="match status" value="1"/>
</dbReference>
<dbReference type="EMBL" id="JAHRIO010054499">
    <property type="protein sequence ID" value="MEQ2176617.1"/>
    <property type="molecule type" value="Genomic_DNA"/>
</dbReference>
<gene>
    <name evidence="3" type="ORF">GOODEAATRI_029830</name>
</gene>
<name>A0ABV0NZ03_9TELE</name>
<evidence type="ECO:0000259" key="2">
    <source>
        <dbReference type="Pfam" id="PF00501"/>
    </source>
</evidence>
<reference evidence="3 4" key="1">
    <citation type="submission" date="2021-06" db="EMBL/GenBank/DDBJ databases">
        <authorList>
            <person name="Palmer J.M."/>
        </authorList>
    </citation>
    <scope>NUCLEOTIDE SEQUENCE [LARGE SCALE GENOMIC DNA]</scope>
    <source>
        <strain evidence="3 4">GA_2019</strain>
        <tissue evidence="3">Muscle</tissue>
    </source>
</reference>
<dbReference type="Proteomes" id="UP001476798">
    <property type="component" value="Unassembled WGS sequence"/>
</dbReference>
<keyword evidence="4" id="KW-1185">Reference proteome</keyword>
<sequence length="191" mass="21149">FSSGLVGVRKLSMLYVWFFTVGEPINHEAWHWFHSVVGEGRCPLVDTWWQTETGGVCIAPHPADHGAPIIPAMAMRPFFGIQPVLMGEKVRSYMQQYQESSVFVQPVFVLMDLKVGSPDTLEEHPGCELTVSSAGHYFTGDGAFRSEDGYYQITGRIDDVINVSGHRLGTAEIEDALVKLDAFQESSPSLV</sequence>
<dbReference type="Gene3D" id="3.40.50.12780">
    <property type="entry name" value="N-terminal domain of ligase-like"/>
    <property type="match status" value="1"/>
</dbReference>
<feature type="domain" description="AMP-dependent synthetase/ligase" evidence="2">
    <location>
        <begin position="18"/>
        <end position="64"/>
    </location>
</feature>
<dbReference type="SUPFAM" id="SSF56801">
    <property type="entry name" value="Acetyl-CoA synthetase-like"/>
    <property type="match status" value="1"/>
</dbReference>
<dbReference type="PANTHER" id="PTHR24095">
    <property type="entry name" value="ACETYL-COENZYME A SYNTHETASE"/>
    <property type="match status" value="1"/>
</dbReference>
<comment type="caution">
    <text evidence="3">The sequence shown here is derived from an EMBL/GenBank/DDBJ whole genome shotgun (WGS) entry which is preliminary data.</text>
</comment>
<feature type="non-terminal residue" evidence="3">
    <location>
        <position position="1"/>
    </location>
</feature>
<dbReference type="InterPro" id="IPR000873">
    <property type="entry name" value="AMP-dep_synth/lig_dom"/>
</dbReference>
<evidence type="ECO:0000256" key="1">
    <source>
        <dbReference type="ARBA" id="ARBA00013275"/>
    </source>
</evidence>
<accession>A0ABV0NZ03</accession>